<evidence type="ECO:0000313" key="2">
    <source>
        <dbReference type="Proteomes" id="UP001494902"/>
    </source>
</evidence>
<protein>
    <submittedName>
        <fullName evidence="1">Uncharacterized protein</fullName>
    </submittedName>
</protein>
<organism evidence="1 2">
    <name type="scientific">Pseudonocardia nematodicida</name>
    <dbReference type="NCBI Taxonomy" id="1206997"/>
    <lineage>
        <taxon>Bacteria</taxon>
        <taxon>Bacillati</taxon>
        <taxon>Actinomycetota</taxon>
        <taxon>Actinomycetes</taxon>
        <taxon>Pseudonocardiales</taxon>
        <taxon>Pseudonocardiaceae</taxon>
        <taxon>Pseudonocardia</taxon>
    </lineage>
</organism>
<dbReference type="EMBL" id="JBEDNQ010000003">
    <property type="protein sequence ID" value="MEQ3550611.1"/>
    <property type="molecule type" value="Genomic_DNA"/>
</dbReference>
<sequence length="150" mass="15924">MSGDATARVGFAPRADGVRPAVSELPSSILLWDAAEVAAPPAAPCCLRTTVRGDRAVVYRTGPGGGVVAVADALADARPRPDGGWWAPVAVHRLASPLSRAELLADEELAPVFRHLRGRRRLPAGAAARLAELARPDTVEPVLRFWHSRE</sequence>
<name>A0ABV1K8T4_9PSEU</name>
<comment type="caution">
    <text evidence="1">The sequence shown here is derived from an EMBL/GenBank/DDBJ whole genome shotgun (WGS) entry which is preliminary data.</text>
</comment>
<proteinExistence type="predicted"/>
<reference evidence="1 2" key="1">
    <citation type="submission" date="2024-03" db="EMBL/GenBank/DDBJ databases">
        <title>Draft genome sequence of Pseudonocardia nematodicida JCM 31783.</title>
        <authorList>
            <person name="Butdee W."/>
            <person name="Duangmal K."/>
        </authorList>
    </citation>
    <scope>NUCLEOTIDE SEQUENCE [LARGE SCALE GENOMIC DNA]</scope>
    <source>
        <strain evidence="1 2">JCM 31783</strain>
    </source>
</reference>
<dbReference type="RefSeq" id="WP_349297676.1">
    <property type="nucleotide sequence ID" value="NZ_JBEDNQ010000003.1"/>
</dbReference>
<accession>A0ABV1K8T4</accession>
<evidence type="ECO:0000313" key="1">
    <source>
        <dbReference type="EMBL" id="MEQ3550611.1"/>
    </source>
</evidence>
<dbReference type="Proteomes" id="UP001494902">
    <property type="component" value="Unassembled WGS sequence"/>
</dbReference>
<gene>
    <name evidence="1" type="ORF">WIS52_09035</name>
</gene>
<keyword evidence="2" id="KW-1185">Reference proteome</keyword>